<dbReference type="SMART" id="SM00644">
    <property type="entry name" value="Ami_2"/>
    <property type="match status" value="1"/>
</dbReference>
<name>A0A670ZQ03_PSETE</name>
<feature type="domain" description="Peptidoglycan recognition protein family" evidence="5">
    <location>
        <begin position="322"/>
        <end position="468"/>
    </location>
</feature>
<dbReference type="InterPro" id="IPR036505">
    <property type="entry name" value="Amidase/PGRP_sf"/>
</dbReference>
<dbReference type="InterPro" id="IPR002502">
    <property type="entry name" value="Amidase_domain"/>
</dbReference>
<dbReference type="GO" id="GO:0009253">
    <property type="term" value="P:peptidoglycan catabolic process"/>
    <property type="evidence" value="ECO:0007669"/>
    <property type="project" value="InterPro"/>
</dbReference>
<accession>A0A670ZQ03</accession>
<dbReference type="RefSeq" id="XP_026572593.1">
    <property type="nucleotide sequence ID" value="XM_026716808.1"/>
</dbReference>
<dbReference type="GeneTree" id="ENSGT00940000158718"/>
<evidence type="ECO:0000256" key="3">
    <source>
        <dbReference type="SAM" id="SignalP"/>
    </source>
</evidence>
<organism evidence="6 7">
    <name type="scientific">Pseudonaja textilis</name>
    <name type="common">Eastern brown snake</name>
    <dbReference type="NCBI Taxonomy" id="8673"/>
    <lineage>
        <taxon>Eukaryota</taxon>
        <taxon>Metazoa</taxon>
        <taxon>Chordata</taxon>
        <taxon>Craniata</taxon>
        <taxon>Vertebrata</taxon>
        <taxon>Euteleostomi</taxon>
        <taxon>Lepidosauria</taxon>
        <taxon>Squamata</taxon>
        <taxon>Bifurcata</taxon>
        <taxon>Unidentata</taxon>
        <taxon>Episquamata</taxon>
        <taxon>Toxicofera</taxon>
        <taxon>Serpentes</taxon>
        <taxon>Colubroidea</taxon>
        <taxon>Elapidae</taxon>
        <taxon>Hydrophiinae</taxon>
        <taxon>Pseudonaja</taxon>
    </lineage>
</organism>
<dbReference type="SMART" id="SM00701">
    <property type="entry name" value="PGRP"/>
    <property type="match status" value="1"/>
</dbReference>
<dbReference type="Gene3D" id="3.40.80.10">
    <property type="entry name" value="Peptidoglycan recognition protein-like"/>
    <property type="match status" value="1"/>
</dbReference>
<dbReference type="PANTHER" id="PTHR11022">
    <property type="entry name" value="PEPTIDOGLYCAN RECOGNITION PROTEIN"/>
    <property type="match status" value="1"/>
</dbReference>
<dbReference type="SUPFAM" id="SSF55846">
    <property type="entry name" value="N-acetylmuramoyl-L-alanine amidase-like"/>
    <property type="match status" value="1"/>
</dbReference>
<dbReference type="RefSeq" id="XP_026572595.1">
    <property type="nucleotide sequence ID" value="XM_026716810.1"/>
</dbReference>
<keyword evidence="2" id="KW-0391">Immunity</keyword>
<dbReference type="AlphaFoldDB" id="A0A670ZQ03"/>
<dbReference type="RefSeq" id="XP_026572594.1">
    <property type="nucleotide sequence ID" value="XM_026716809.1"/>
</dbReference>
<protein>
    <submittedName>
        <fullName evidence="6">Peptidoglycan recognition protein 2</fullName>
    </submittedName>
</protein>
<dbReference type="CDD" id="cd06583">
    <property type="entry name" value="PGRP"/>
    <property type="match status" value="1"/>
</dbReference>
<dbReference type="Pfam" id="PF01510">
    <property type="entry name" value="Amidase_2"/>
    <property type="match status" value="1"/>
</dbReference>
<keyword evidence="3" id="KW-0732">Signal</keyword>
<dbReference type="GO" id="GO:0002376">
    <property type="term" value="P:immune system process"/>
    <property type="evidence" value="ECO:0007669"/>
    <property type="project" value="UniProtKB-KW"/>
</dbReference>
<evidence type="ECO:0000256" key="2">
    <source>
        <dbReference type="ARBA" id="ARBA00022859"/>
    </source>
</evidence>
<reference evidence="6" key="1">
    <citation type="submission" date="2025-08" db="UniProtKB">
        <authorList>
            <consortium name="Ensembl"/>
        </authorList>
    </citation>
    <scope>IDENTIFICATION</scope>
</reference>
<dbReference type="FunFam" id="3.40.80.10:FF:000001">
    <property type="entry name" value="Peptidoglycan recognition protein 1"/>
    <property type="match status" value="1"/>
</dbReference>
<dbReference type="GeneID" id="113446919"/>
<feature type="signal peptide" evidence="3">
    <location>
        <begin position="1"/>
        <end position="21"/>
    </location>
</feature>
<sequence>MFLIWLGLVPVMEFCVSTAHGGHLILHMDTVIEILNDVEIHFKTPDLIMAQLYQELEFCNSKVCQFVLGPVTSRTLDSPYLSKAKRMFFKNLMNHTFHGSEVEHGVVLTPDGTTISISHLFAGIAAGLKMKNELTLPEKPLITGPPNSSGEESQLSLDPLISSTISMDLGMTFLLFYSKQNQVALGPNGCWDSISEPRTFILMGPPSYMPDAVINGAMDGFILGTYLVEKVDPPSNISVLLNDYYGSKGLNGEEKIRSNFRRKFFAALLSKEKLQEQVENALGLLWKMNEASSLFEGITDKKLTFLAKQAVDEFMTMYVECPAIIPRCIWGARPYKGTPTQLKLPLGFVYIHHTSTPSKPCQNFSTCAADMRSMQRFHQDDRGWDDIGYSFVFGSDGYLYQGRGWHWVGAHTRGYNSKGYGISFIGDYMKALPDSYELELMKNNFIQCAVKGARLQANYTIHGHRQMVPTLCPGDRLFQEIETWKGFKTRCFIDKDSNKICI</sequence>
<dbReference type="PANTHER" id="PTHR11022:SF66">
    <property type="entry name" value="N-ACETYLMURAMOYL-L-ALANINE AMIDASE"/>
    <property type="match status" value="1"/>
</dbReference>
<dbReference type="OMA" id="MDCPPII"/>
<feature type="chain" id="PRO_5025383442" evidence="3">
    <location>
        <begin position="22"/>
        <end position="502"/>
    </location>
</feature>
<dbReference type="CTD" id="114770"/>
<dbReference type="Ensembl" id="ENSPTXT00000025609.1">
    <property type="protein sequence ID" value="ENSPTXP00000024842.1"/>
    <property type="gene ID" value="ENSPTXG00000017320.1"/>
</dbReference>
<dbReference type="InterPro" id="IPR006619">
    <property type="entry name" value="PGRP_domain_met/bac"/>
</dbReference>
<evidence type="ECO:0000256" key="1">
    <source>
        <dbReference type="ARBA" id="ARBA00007553"/>
    </source>
</evidence>
<evidence type="ECO:0000313" key="6">
    <source>
        <dbReference type="Ensembl" id="ENSPTXP00000024842.1"/>
    </source>
</evidence>
<dbReference type="Proteomes" id="UP000472273">
    <property type="component" value="Unplaced"/>
</dbReference>
<dbReference type="GO" id="GO:0008270">
    <property type="term" value="F:zinc ion binding"/>
    <property type="evidence" value="ECO:0007669"/>
    <property type="project" value="InterPro"/>
</dbReference>
<keyword evidence="7" id="KW-1185">Reference proteome</keyword>
<gene>
    <name evidence="6" type="primary">PGLYRP2</name>
</gene>
<proteinExistence type="inferred from homology"/>
<evidence type="ECO:0000313" key="7">
    <source>
        <dbReference type="Proteomes" id="UP000472273"/>
    </source>
</evidence>
<comment type="similarity">
    <text evidence="1">Belongs to the N-acetylmuramoyl-L-alanine amidase 2 family.</text>
</comment>
<evidence type="ECO:0000259" key="4">
    <source>
        <dbReference type="SMART" id="SM00644"/>
    </source>
</evidence>
<reference evidence="6" key="2">
    <citation type="submission" date="2025-09" db="UniProtKB">
        <authorList>
            <consortium name="Ensembl"/>
        </authorList>
    </citation>
    <scope>IDENTIFICATION</scope>
</reference>
<dbReference type="InterPro" id="IPR015510">
    <property type="entry name" value="PGRP"/>
</dbReference>
<feature type="domain" description="N-acetylmuramoyl-L-alanine amidase" evidence="4">
    <location>
        <begin position="335"/>
        <end position="474"/>
    </location>
</feature>
<dbReference type="GO" id="GO:0008745">
    <property type="term" value="F:N-acetylmuramoyl-L-alanine amidase activity"/>
    <property type="evidence" value="ECO:0007669"/>
    <property type="project" value="InterPro"/>
</dbReference>
<dbReference type="OrthoDB" id="10001926at2759"/>
<evidence type="ECO:0000259" key="5">
    <source>
        <dbReference type="SMART" id="SM00701"/>
    </source>
</evidence>
<dbReference type="KEGG" id="ptex:113446919"/>